<comment type="caution">
    <text evidence="1">The sequence shown here is derived from an EMBL/GenBank/DDBJ whole genome shotgun (WGS) entry which is preliminary data.</text>
</comment>
<keyword evidence="2" id="KW-1185">Reference proteome</keyword>
<sequence length="73" mass="8122">MQVSPSGTAVRVWLLSLSDGRNRVRSLKLQLFWTLAGLPPISSPPPPPPPAATSVPGEERWRSLTDVWRLFML</sequence>
<organism evidence="1 2">
    <name type="scientific">Liparis tanakae</name>
    <name type="common">Tanaka's snailfish</name>
    <dbReference type="NCBI Taxonomy" id="230148"/>
    <lineage>
        <taxon>Eukaryota</taxon>
        <taxon>Metazoa</taxon>
        <taxon>Chordata</taxon>
        <taxon>Craniata</taxon>
        <taxon>Vertebrata</taxon>
        <taxon>Euteleostomi</taxon>
        <taxon>Actinopterygii</taxon>
        <taxon>Neopterygii</taxon>
        <taxon>Teleostei</taxon>
        <taxon>Neoteleostei</taxon>
        <taxon>Acanthomorphata</taxon>
        <taxon>Eupercaria</taxon>
        <taxon>Perciformes</taxon>
        <taxon>Cottioidei</taxon>
        <taxon>Cottales</taxon>
        <taxon>Liparidae</taxon>
        <taxon>Liparis</taxon>
    </lineage>
</organism>
<reference evidence="1 2" key="1">
    <citation type="submission" date="2019-03" db="EMBL/GenBank/DDBJ databases">
        <title>First draft genome of Liparis tanakae, snailfish: a comprehensive survey of snailfish specific genes.</title>
        <authorList>
            <person name="Kim W."/>
            <person name="Song I."/>
            <person name="Jeong J.-H."/>
            <person name="Kim D."/>
            <person name="Kim S."/>
            <person name="Ryu S."/>
            <person name="Song J.Y."/>
            <person name="Lee S.K."/>
        </authorList>
    </citation>
    <scope>NUCLEOTIDE SEQUENCE [LARGE SCALE GENOMIC DNA]</scope>
    <source>
        <tissue evidence="1">Muscle</tissue>
    </source>
</reference>
<dbReference type="EMBL" id="SRLO01022243">
    <property type="protein sequence ID" value="TNN22476.1"/>
    <property type="molecule type" value="Genomic_DNA"/>
</dbReference>
<gene>
    <name evidence="1" type="ORF">EYF80_067409</name>
</gene>
<dbReference type="Proteomes" id="UP000314294">
    <property type="component" value="Unassembled WGS sequence"/>
</dbReference>
<evidence type="ECO:0000313" key="2">
    <source>
        <dbReference type="Proteomes" id="UP000314294"/>
    </source>
</evidence>
<accession>A0A4Z2E0X3</accession>
<proteinExistence type="predicted"/>
<evidence type="ECO:0000313" key="1">
    <source>
        <dbReference type="EMBL" id="TNN22476.1"/>
    </source>
</evidence>
<dbReference type="AlphaFoldDB" id="A0A4Z2E0X3"/>
<protein>
    <submittedName>
        <fullName evidence="1">Uncharacterized protein</fullName>
    </submittedName>
</protein>
<name>A0A4Z2E0X3_9TELE</name>